<organism evidence="2 3">
    <name type="scientific">Geodia barretti</name>
    <name type="common">Barrett's horny sponge</name>
    <dbReference type="NCBI Taxonomy" id="519541"/>
    <lineage>
        <taxon>Eukaryota</taxon>
        <taxon>Metazoa</taxon>
        <taxon>Porifera</taxon>
        <taxon>Demospongiae</taxon>
        <taxon>Heteroscleromorpha</taxon>
        <taxon>Tetractinellida</taxon>
        <taxon>Astrophorina</taxon>
        <taxon>Geodiidae</taxon>
        <taxon>Geodia</taxon>
    </lineage>
</organism>
<feature type="compositionally biased region" description="Pro residues" evidence="1">
    <location>
        <begin position="676"/>
        <end position="687"/>
    </location>
</feature>
<feature type="compositionally biased region" description="Low complexity" evidence="1">
    <location>
        <begin position="360"/>
        <end position="372"/>
    </location>
</feature>
<feature type="compositionally biased region" description="Basic and acidic residues" evidence="1">
    <location>
        <begin position="625"/>
        <end position="634"/>
    </location>
</feature>
<dbReference type="Proteomes" id="UP001174909">
    <property type="component" value="Unassembled WGS sequence"/>
</dbReference>
<feature type="compositionally biased region" description="Basic and acidic residues" evidence="1">
    <location>
        <begin position="261"/>
        <end position="271"/>
    </location>
</feature>
<dbReference type="EMBL" id="CASHTH010004372">
    <property type="protein sequence ID" value="CAI8056577.1"/>
    <property type="molecule type" value="Genomic_DNA"/>
</dbReference>
<keyword evidence="3" id="KW-1185">Reference proteome</keyword>
<feature type="compositionally biased region" description="Pro residues" evidence="1">
    <location>
        <begin position="864"/>
        <end position="873"/>
    </location>
</feature>
<feature type="compositionally biased region" description="Basic and acidic residues" evidence="1">
    <location>
        <begin position="347"/>
        <end position="359"/>
    </location>
</feature>
<evidence type="ECO:0000313" key="2">
    <source>
        <dbReference type="EMBL" id="CAI8056577.1"/>
    </source>
</evidence>
<evidence type="ECO:0000256" key="1">
    <source>
        <dbReference type="SAM" id="MobiDB-lite"/>
    </source>
</evidence>
<feature type="compositionally biased region" description="Basic and acidic residues" evidence="1">
    <location>
        <begin position="171"/>
        <end position="189"/>
    </location>
</feature>
<feature type="compositionally biased region" description="Acidic residues" evidence="1">
    <location>
        <begin position="475"/>
        <end position="485"/>
    </location>
</feature>
<feature type="compositionally biased region" description="Basic residues" evidence="1">
    <location>
        <begin position="613"/>
        <end position="624"/>
    </location>
</feature>
<protein>
    <submittedName>
        <fullName evidence="2">Uncharacterized protein</fullName>
    </submittedName>
</protein>
<feature type="region of interest" description="Disordered" evidence="1">
    <location>
        <begin position="803"/>
        <end position="948"/>
    </location>
</feature>
<feature type="compositionally biased region" description="Basic and acidic residues" evidence="1">
    <location>
        <begin position="430"/>
        <end position="441"/>
    </location>
</feature>
<feature type="compositionally biased region" description="Basic and acidic residues" evidence="1">
    <location>
        <begin position="599"/>
        <end position="610"/>
    </location>
</feature>
<dbReference type="AlphaFoldDB" id="A0AA35XM51"/>
<feature type="compositionally biased region" description="Basic and acidic residues" evidence="1">
    <location>
        <begin position="508"/>
        <end position="564"/>
    </location>
</feature>
<reference evidence="2" key="1">
    <citation type="submission" date="2023-03" db="EMBL/GenBank/DDBJ databases">
        <authorList>
            <person name="Steffen K."/>
            <person name="Cardenas P."/>
        </authorList>
    </citation>
    <scope>NUCLEOTIDE SEQUENCE</scope>
</reference>
<feature type="compositionally biased region" description="Basic and acidic residues" evidence="1">
    <location>
        <begin position="395"/>
        <end position="406"/>
    </location>
</feature>
<feature type="region of interest" description="Disordered" evidence="1">
    <location>
        <begin position="104"/>
        <end position="696"/>
    </location>
</feature>
<feature type="compositionally biased region" description="Low complexity" evidence="1">
    <location>
        <begin position="316"/>
        <end position="333"/>
    </location>
</feature>
<gene>
    <name evidence="2" type="ORF">GBAR_LOCUS30829</name>
</gene>
<feature type="compositionally biased region" description="Basic and acidic residues" evidence="1">
    <location>
        <begin position="937"/>
        <end position="948"/>
    </location>
</feature>
<proteinExistence type="predicted"/>
<evidence type="ECO:0000313" key="3">
    <source>
        <dbReference type="Proteomes" id="UP001174909"/>
    </source>
</evidence>
<feature type="compositionally biased region" description="Polar residues" evidence="1">
    <location>
        <begin position="190"/>
        <end position="203"/>
    </location>
</feature>
<feature type="compositionally biased region" description="Basic and acidic residues" evidence="1">
    <location>
        <begin position="373"/>
        <end position="388"/>
    </location>
</feature>
<name>A0AA35XM51_GEOBA</name>
<feature type="compositionally biased region" description="Basic and acidic residues" evidence="1">
    <location>
        <begin position="661"/>
        <end position="674"/>
    </location>
</feature>
<feature type="compositionally biased region" description="Polar residues" evidence="1">
    <location>
        <begin position="565"/>
        <end position="575"/>
    </location>
</feature>
<feature type="compositionally biased region" description="Low complexity" evidence="1">
    <location>
        <begin position="817"/>
        <end position="830"/>
    </location>
</feature>
<feature type="compositionally biased region" description="Basic and acidic residues" evidence="1">
    <location>
        <begin position="578"/>
        <end position="591"/>
    </location>
</feature>
<feature type="compositionally biased region" description="Basic and acidic residues" evidence="1">
    <location>
        <begin position="121"/>
        <end position="137"/>
    </location>
</feature>
<comment type="caution">
    <text evidence="2">The sequence shown here is derived from an EMBL/GenBank/DDBJ whole genome shotgun (WGS) entry which is preliminary data.</text>
</comment>
<sequence>MGKEVIFRSEVDKSVKNPIMHHPDQVRDYLLRYGACELMHGDAKKKATGCSYAVVIKFESPHVANKVKQKYNEKYLTNVIVTTAWLDAKTAKEFGISFSVYPSQKDKRVDKPSTSSSSSSRDADPGKRQRNASESDRSQVNSHVVVSPGGNGTRTSDSRSRQNSVSSQEIDEGKGEGGGDPSERPESRVSSHSRGSGESNASKTIRKEKIVTHSSSETYAFTQYHSSRRPSNNKWSRNSAGGGRETRKRRASSPATSYDPLTKRTREDRVSVDGQKGNIFSRLGPSSYARSKDRRVVDGVSESSPPLSHGTRSRGQDSSQASSERSQSPASQECSGSPARSLSRSRGHSERGDERKREGSSPSSRSRGAIGRSKSEREENIEKRRDSYNSRYGKKASERDHSRRIEEEEEEEEGGRGRAASVTRRRRKKSDHDSESDREGNKSSGWRVKNVAEKTGGSPHVTKKIEREICNISWDEAETTADEMETPIAEQTEDSAATAVSSGGESQVELKRTEEEEKKGGEGTDSEKKDVSQPLPEDKDVTESAVEEGKDEGGVGEGEGKGLDTKTSSLETGSGSKPAEKDERKKADDSKTGSSQPAEVKESRKAETTRPKSQGRPKRGKKRGERVDISRKIEVGAVVSLQPNNATSDESRKTEQVNSKESSKSDANKVEVRAKTPPPIALPPIAPPTSRDYTERDVTPPLEVLQSMQQQAPFQPPFFPVPFPITSSPHPLSTFHPSAHLFPGQHPVGGASLPIPGMPLSFPPTISQRSMAGGIVMSSGVWPVHMAPAPWQQIWLNPHQRALGAGATPVNDDSSTDTDAQSTATTTQTAEPKDQSEARTPEPQNSVETDTTLEETSKTVPASSPKPPPPDPIPLNSSTATSACRVTVTEGTQTMGKDEVNSDVATADQGNQTSPNGSLEGQLEGEREGGKRRRRVDAKSKLPHSEMMETFRQHASVLALSTKLMIRANPENQSVLETSLESTLTSYAKSLLEKFQQGR</sequence>
<feature type="compositionally biased region" description="Polar residues" evidence="1">
    <location>
        <begin position="908"/>
        <end position="919"/>
    </location>
</feature>
<feature type="compositionally biased region" description="Polar residues" evidence="1">
    <location>
        <begin position="494"/>
        <end position="505"/>
    </location>
</feature>
<feature type="compositionally biased region" description="Polar residues" evidence="1">
    <location>
        <begin position="212"/>
        <end position="239"/>
    </location>
</feature>
<feature type="compositionally biased region" description="Basic and acidic residues" evidence="1">
    <location>
        <begin position="831"/>
        <end position="840"/>
    </location>
</feature>
<feature type="compositionally biased region" description="Polar residues" evidence="1">
    <location>
        <begin position="334"/>
        <end position="344"/>
    </location>
</feature>
<accession>A0AA35XM51</accession>
<feature type="compositionally biased region" description="Polar residues" evidence="1">
    <location>
        <begin position="879"/>
        <end position="895"/>
    </location>
</feature>